<dbReference type="PANTHER" id="PTHR34216:SF3">
    <property type="entry name" value="POLY-BETA-1,6-N-ACETYL-D-GLUCOSAMINE N-DEACETYLASE"/>
    <property type="match status" value="1"/>
</dbReference>
<evidence type="ECO:0000313" key="6">
    <source>
        <dbReference type="Proteomes" id="UP000027982"/>
    </source>
</evidence>
<dbReference type="GO" id="GO:0005576">
    <property type="term" value="C:extracellular region"/>
    <property type="evidence" value="ECO:0007669"/>
    <property type="project" value="UniProtKB-SubCell"/>
</dbReference>
<dbReference type="Pfam" id="PF01522">
    <property type="entry name" value="Polysacc_deac_1"/>
    <property type="match status" value="1"/>
</dbReference>
<dbReference type="InterPro" id="IPR002509">
    <property type="entry name" value="NODB_dom"/>
</dbReference>
<reference evidence="5 6" key="1">
    <citation type="journal article" date="2014" name="PLoS ONE">
        <title>The first complete genome sequence of the class fimbriimonadia in the phylum armatimonadetes.</title>
        <authorList>
            <person name="Hu Z.Y."/>
            <person name="Wang Y.Z."/>
            <person name="Im W.T."/>
            <person name="Wang S.Y."/>
            <person name="Zhao G.P."/>
            <person name="Zheng H.J."/>
            <person name="Quan Z.X."/>
        </authorList>
    </citation>
    <scope>NUCLEOTIDE SEQUENCE [LARGE SCALE GENOMIC DNA]</scope>
    <source>
        <strain evidence="5">Gsoil 348</strain>
    </source>
</reference>
<gene>
    <name evidence="5" type="ORF">OP10G_2307</name>
</gene>
<proteinExistence type="predicted"/>
<dbReference type="PROSITE" id="PS51677">
    <property type="entry name" value="NODB"/>
    <property type="match status" value="1"/>
</dbReference>
<keyword evidence="2" id="KW-0732">Signal</keyword>
<protein>
    <submittedName>
        <fullName evidence="5">Polysaccharide deacetylase family protein</fullName>
    </submittedName>
</protein>
<dbReference type="PANTHER" id="PTHR34216">
    <property type="match status" value="1"/>
</dbReference>
<comment type="subcellular location">
    <subcellularLocation>
        <location evidence="1">Secreted</location>
    </subcellularLocation>
</comment>
<organism evidence="5 6">
    <name type="scientific">Fimbriimonas ginsengisoli Gsoil 348</name>
    <dbReference type="NCBI Taxonomy" id="661478"/>
    <lineage>
        <taxon>Bacteria</taxon>
        <taxon>Bacillati</taxon>
        <taxon>Armatimonadota</taxon>
        <taxon>Fimbriimonadia</taxon>
        <taxon>Fimbriimonadales</taxon>
        <taxon>Fimbriimonadaceae</taxon>
        <taxon>Fimbriimonas</taxon>
    </lineage>
</organism>
<name>A0A068NSE1_FIMGI</name>
<dbReference type="Proteomes" id="UP000027982">
    <property type="component" value="Chromosome"/>
</dbReference>
<evidence type="ECO:0000259" key="4">
    <source>
        <dbReference type="PROSITE" id="PS51677"/>
    </source>
</evidence>
<dbReference type="GO" id="GO:0016810">
    <property type="term" value="F:hydrolase activity, acting on carbon-nitrogen (but not peptide) bonds"/>
    <property type="evidence" value="ECO:0007669"/>
    <property type="project" value="InterPro"/>
</dbReference>
<dbReference type="eggNOG" id="COG0726">
    <property type="taxonomic scope" value="Bacteria"/>
</dbReference>
<dbReference type="HOGENOM" id="CLU_029767_0_0_0"/>
<evidence type="ECO:0000313" key="5">
    <source>
        <dbReference type="EMBL" id="AIE85675.1"/>
    </source>
</evidence>
<dbReference type="InterPro" id="IPR051398">
    <property type="entry name" value="Polysacch_Deacetylase"/>
</dbReference>
<dbReference type="Pfam" id="PF09992">
    <property type="entry name" value="NAGPA"/>
    <property type="match status" value="1"/>
</dbReference>
<accession>A0A068NSE1</accession>
<evidence type="ECO:0000256" key="1">
    <source>
        <dbReference type="ARBA" id="ARBA00004613"/>
    </source>
</evidence>
<dbReference type="SUPFAM" id="SSF88713">
    <property type="entry name" value="Glycoside hydrolase/deacetylase"/>
    <property type="match status" value="1"/>
</dbReference>
<dbReference type="EMBL" id="CP007139">
    <property type="protein sequence ID" value="AIE85675.1"/>
    <property type="molecule type" value="Genomic_DNA"/>
</dbReference>
<dbReference type="GO" id="GO:0005975">
    <property type="term" value="P:carbohydrate metabolic process"/>
    <property type="evidence" value="ECO:0007669"/>
    <property type="project" value="InterPro"/>
</dbReference>
<dbReference type="InterPro" id="IPR011330">
    <property type="entry name" value="Glyco_hydro/deAcase_b/a-brl"/>
</dbReference>
<feature type="domain" description="NodB homology" evidence="4">
    <location>
        <begin position="67"/>
        <end position="264"/>
    </location>
</feature>
<sequence length="515" mass="56914">MRSQGQRVPVIMYHDIIDRRDRNAVWFDTTLEEFQDQMKQLQEWGAVPISLDQLYDHLTKGTPVPETAIVLTFDDNYQGFYDRALPILRQNKYPAAVFVHTGFVGNKEGLHPKMDWTELQELVKDPLITIGNHTITHPTDLTKLDPEAQRKEIFEAKADLEQHLGKKIDYFAYPEGNNDLITQGLVREAGHKMAFTVHNGPAEESPNIVAVDRYIQTKLKNAWDDRETDLKGGVLGVLRSPIKDAPVKYQEVEQEGVKLGLITGGVPTSLMSPTREGVLDFIKRTPGSVAGINGGFFAMAAVAATDNKMVGPCKTADMPEVAPDLEQFRWEKLRNRPLVAWSQKEFAIVPFVPESMHDASVFADFMPDMTDTFLAGVWLVHGGVARERDDMDTFSSKDIQDARKRAFLGVMADGSFVIGASLESVSSANLAKAIAAAGVSEAVLLDSGFSTSLVYGQSIKAFGHSTPTNPSRPIPHAVLIKGVLDPATAPLGAPDPAAPVSTDERPHRRRRHRRK</sequence>
<keyword evidence="6" id="KW-1185">Reference proteome</keyword>
<dbReference type="InterPro" id="IPR018711">
    <property type="entry name" value="NAGPA"/>
</dbReference>
<evidence type="ECO:0000256" key="2">
    <source>
        <dbReference type="ARBA" id="ARBA00022729"/>
    </source>
</evidence>
<dbReference type="Gene3D" id="3.20.20.370">
    <property type="entry name" value="Glycoside hydrolase/deacetylase"/>
    <property type="match status" value="1"/>
</dbReference>
<dbReference type="AlphaFoldDB" id="A0A068NSE1"/>
<feature type="region of interest" description="Disordered" evidence="3">
    <location>
        <begin position="488"/>
        <end position="515"/>
    </location>
</feature>
<dbReference type="CDD" id="cd10918">
    <property type="entry name" value="CE4_NodB_like_5s_6s"/>
    <property type="match status" value="1"/>
</dbReference>
<dbReference type="KEGG" id="fgi:OP10G_2307"/>
<evidence type="ECO:0000256" key="3">
    <source>
        <dbReference type="SAM" id="MobiDB-lite"/>
    </source>
</evidence>